<sequence length="264" mass="29316">MSTAKLILRPSSERGHANHGWLKTFHSFSFASYADYDHMSFGHLRVINEDRVESGTGFGTHPHREFEIFSYVIDGELEHEDSMGNIEVLKRGDLQMTSTGTGIKHSEKCHGPKQNHFLQIWAKPNESNLPPKYYTRHFSDDDKKDKWAHVVAPAVKDSQDTFDKREATGPAPVHSPLDVFATILSPTASLSHTAERTNVYAHLTQRSGYNPGPASGATVKIDVGGDSVQLREGDGVYITLTPGTKVDVENIGERDGELLLFDNE</sequence>
<evidence type="ECO:0000313" key="2">
    <source>
        <dbReference type="Proteomes" id="UP000886501"/>
    </source>
</evidence>
<accession>A0ACB6ZI91</accession>
<dbReference type="EMBL" id="MU118001">
    <property type="protein sequence ID" value="KAF9649173.1"/>
    <property type="molecule type" value="Genomic_DNA"/>
</dbReference>
<keyword evidence="2" id="KW-1185">Reference proteome</keyword>
<gene>
    <name evidence="1" type="ORF">BDM02DRAFT_3095148</name>
</gene>
<dbReference type="Proteomes" id="UP000886501">
    <property type="component" value="Unassembled WGS sequence"/>
</dbReference>
<organism evidence="1 2">
    <name type="scientific">Thelephora ganbajun</name>
    <name type="common">Ganba fungus</name>
    <dbReference type="NCBI Taxonomy" id="370292"/>
    <lineage>
        <taxon>Eukaryota</taxon>
        <taxon>Fungi</taxon>
        <taxon>Dikarya</taxon>
        <taxon>Basidiomycota</taxon>
        <taxon>Agaricomycotina</taxon>
        <taxon>Agaricomycetes</taxon>
        <taxon>Thelephorales</taxon>
        <taxon>Thelephoraceae</taxon>
        <taxon>Thelephora</taxon>
    </lineage>
</organism>
<name>A0ACB6ZI91_THEGA</name>
<protein>
    <submittedName>
        <fullName evidence="1">Pirin domain-containing protein</fullName>
    </submittedName>
</protein>
<reference evidence="1" key="1">
    <citation type="submission" date="2019-10" db="EMBL/GenBank/DDBJ databases">
        <authorList>
            <consortium name="DOE Joint Genome Institute"/>
            <person name="Kuo A."/>
            <person name="Miyauchi S."/>
            <person name="Kiss E."/>
            <person name="Drula E."/>
            <person name="Kohler A."/>
            <person name="Sanchez-Garcia M."/>
            <person name="Andreopoulos B."/>
            <person name="Barry K.W."/>
            <person name="Bonito G."/>
            <person name="Buee M."/>
            <person name="Carver A."/>
            <person name="Chen C."/>
            <person name="Cichocki N."/>
            <person name="Clum A."/>
            <person name="Culley D."/>
            <person name="Crous P.W."/>
            <person name="Fauchery L."/>
            <person name="Girlanda M."/>
            <person name="Hayes R."/>
            <person name="Keri Z."/>
            <person name="Labutti K."/>
            <person name="Lipzen A."/>
            <person name="Lombard V."/>
            <person name="Magnuson J."/>
            <person name="Maillard F."/>
            <person name="Morin E."/>
            <person name="Murat C."/>
            <person name="Nolan M."/>
            <person name="Ohm R."/>
            <person name="Pangilinan J."/>
            <person name="Pereira M."/>
            <person name="Perotto S."/>
            <person name="Peter M."/>
            <person name="Riley R."/>
            <person name="Sitrit Y."/>
            <person name="Stielow B."/>
            <person name="Szollosi G."/>
            <person name="Zifcakova L."/>
            <person name="Stursova M."/>
            <person name="Spatafora J.W."/>
            <person name="Tedersoo L."/>
            <person name="Vaario L.-M."/>
            <person name="Yamada A."/>
            <person name="Yan M."/>
            <person name="Wang P."/>
            <person name="Xu J."/>
            <person name="Bruns T."/>
            <person name="Baldrian P."/>
            <person name="Vilgalys R."/>
            <person name="Henrissat B."/>
            <person name="Grigoriev I.V."/>
            <person name="Hibbett D."/>
            <person name="Nagy L.G."/>
            <person name="Martin F.M."/>
        </authorList>
    </citation>
    <scope>NUCLEOTIDE SEQUENCE</scope>
    <source>
        <strain evidence="1">P2</strain>
    </source>
</reference>
<evidence type="ECO:0000313" key="1">
    <source>
        <dbReference type="EMBL" id="KAF9649173.1"/>
    </source>
</evidence>
<reference evidence="1" key="2">
    <citation type="journal article" date="2020" name="Nat. Commun.">
        <title>Large-scale genome sequencing of mycorrhizal fungi provides insights into the early evolution of symbiotic traits.</title>
        <authorList>
            <person name="Miyauchi S."/>
            <person name="Kiss E."/>
            <person name="Kuo A."/>
            <person name="Drula E."/>
            <person name="Kohler A."/>
            <person name="Sanchez-Garcia M."/>
            <person name="Morin E."/>
            <person name="Andreopoulos B."/>
            <person name="Barry K.W."/>
            <person name="Bonito G."/>
            <person name="Buee M."/>
            <person name="Carver A."/>
            <person name="Chen C."/>
            <person name="Cichocki N."/>
            <person name="Clum A."/>
            <person name="Culley D."/>
            <person name="Crous P.W."/>
            <person name="Fauchery L."/>
            <person name="Girlanda M."/>
            <person name="Hayes R.D."/>
            <person name="Keri Z."/>
            <person name="LaButti K."/>
            <person name="Lipzen A."/>
            <person name="Lombard V."/>
            <person name="Magnuson J."/>
            <person name="Maillard F."/>
            <person name="Murat C."/>
            <person name="Nolan M."/>
            <person name="Ohm R.A."/>
            <person name="Pangilinan J."/>
            <person name="Pereira M.F."/>
            <person name="Perotto S."/>
            <person name="Peter M."/>
            <person name="Pfister S."/>
            <person name="Riley R."/>
            <person name="Sitrit Y."/>
            <person name="Stielow J.B."/>
            <person name="Szollosi G."/>
            <person name="Zifcakova L."/>
            <person name="Stursova M."/>
            <person name="Spatafora J.W."/>
            <person name="Tedersoo L."/>
            <person name="Vaario L.M."/>
            <person name="Yamada A."/>
            <person name="Yan M."/>
            <person name="Wang P."/>
            <person name="Xu J."/>
            <person name="Bruns T."/>
            <person name="Baldrian P."/>
            <person name="Vilgalys R."/>
            <person name="Dunand C."/>
            <person name="Henrissat B."/>
            <person name="Grigoriev I.V."/>
            <person name="Hibbett D."/>
            <person name="Nagy L.G."/>
            <person name="Martin F.M."/>
        </authorList>
    </citation>
    <scope>NUCLEOTIDE SEQUENCE</scope>
    <source>
        <strain evidence="1">P2</strain>
    </source>
</reference>
<proteinExistence type="predicted"/>
<comment type="caution">
    <text evidence="1">The sequence shown here is derived from an EMBL/GenBank/DDBJ whole genome shotgun (WGS) entry which is preliminary data.</text>
</comment>